<organism evidence="1 2">
    <name type="scientific">Dreissena polymorpha</name>
    <name type="common">Zebra mussel</name>
    <name type="synonym">Mytilus polymorpha</name>
    <dbReference type="NCBI Taxonomy" id="45954"/>
    <lineage>
        <taxon>Eukaryota</taxon>
        <taxon>Metazoa</taxon>
        <taxon>Spiralia</taxon>
        <taxon>Lophotrochozoa</taxon>
        <taxon>Mollusca</taxon>
        <taxon>Bivalvia</taxon>
        <taxon>Autobranchia</taxon>
        <taxon>Heteroconchia</taxon>
        <taxon>Euheterodonta</taxon>
        <taxon>Imparidentia</taxon>
        <taxon>Neoheterodontei</taxon>
        <taxon>Myida</taxon>
        <taxon>Dreissenoidea</taxon>
        <taxon>Dreissenidae</taxon>
        <taxon>Dreissena</taxon>
    </lineage>
</organism>
<reference evidence="1" key="2">
    <citation type="submission" date="2020-11" db="EMBL/GenBank/DDBJ databases">
        <authorList>
            <person name="McCartney M.A."/>
            <person name="Auch B."/>
            <person name="Kono T."/>
            <person name="Mallez S."/>
            <person name="Becker A."/>
            <person name="Gohl D.M."/>
            <person name="Silverstein K.A.T."/>
            <person name="Koren S."/>
            <person name="Bechman K.B."/>
            <person name="Herman A."/>
            <person name="Abrahante J.E."/>
            <person name="Garbe J."/>
        </authorList>
    </citation>
    <scope>NUCLEOTIDE SEQUENCE</scope>
    <source>
        <strain evidence="1">Duluth1</strain>
        <tissue evidence="1">Whole animal</tissue>
    </source>
</reference>
<proteinExistence type="predicted"/>
<comment type="caution">
    <text evidence="1">The sequence shown here is derived from an EMBL/GenBank/DDBJ whole genome shotgun (WGS) entry which is preliminary data.</text>
</comment>
<dbReference type="AlphaFoldDB" id="A0A9D4NL09"/>
<evidence type="ECO:0000313" key="1">
    <source>
        <dbReference type="EMBL" id="KAH3896245.1"/>
    </source>
</evidence>
<reference evidence="1" key="1">
    <citation type="journal article" date="2019" name="bioRxiv">
        <title>The Genome of the Zebra Mussel, Dreissena polymorpha: A Resource for Invasive Species Research.</title>
        <authorList>
            <person name="McCartney M.A."/>
            <person name="Auch B."/>
            <person name="Kono T."/>
            <person name="Mallez S."/>
            <person name="Zhang Y."/>
            <person name="Obille A."/>
            <person name="Becker A."/>
            <person name="Abrahante J.E."/>
            <person name="Garbe J."/>
            <person name="Badalamenti J.P."/>
            <person name="Herman A."/>
            <person name="Mangelson H."/>
            <person name="Liachko I."/>
            <person name="Sullivan S."/>
            <person name="Sone E.D."/>
            <person name="Koren S."/>
            <person name="Silverstein K.A.T."/>
            <person name="Beckman K.B."/>
            <person name="Gohl D.M."/>
        </authorList>
    </citation>
    <scope>NUCLEOTIDE SEQUENCE</scope>
    <source>
        <strain evidence="1">Duluth1</strain>
        <tissue evidence="1">Whole animal</tissue>
    </source>
</reference>
<gene>
    <name evidence="1" type="ORF">DPMN_020419</name>
</gene>
<sequence>MHVTGTLRRSHSLVHCEGCGPGARDFVPQKDAVLLRYYVIRQEVWRDVTQH</sequence>
<keyword evidence="2" id="KW-1185">Reference proteome</keyword>
<accession>A0A9D4NL09</accession>
<dbReference type="Proteomes" id="UP000828390">
    <property type="component" value="Unassembled WGS sequence"/>
</dbReference>
<protein>
    <submittedName>
        <fullName evidence="1">Uncharacterized protein</fullName>
    </submittedName>
</protein>
<evidence type="ECO:0000313" key="2">
    <source>
        <dbReference type="Proteomes" id="UP000828390"/>
    </source>
</evidence>
<dbReference type="EMBL" id="JAIWYP010000001">
    <property type="protein sequence ID" value="KAH3896245.1"/>
    <property type="molecule type" value="Genomic_DNA"/>
</dbReference>
<name>A0A9D4NL09_DREPO</name>